<dbReference type="Proteomes" id="UP000051733">
    <property type="component" value="Unassembled WGS sequence"/>
</dbReference>
<keyword evidence="1" id="KW-0812">Transmembrane</keyword>
<dbReference type="AlphaFoldDB" id="A0A0R2AFN9"/>
<keyword evidence="1" id="KW-1133">Transmembrane helix</keyword>
<organism evidence="2 3">
    <name type="scientific">Paucilactobacillus vaccinostercus DSM 20634</name>
    <dbReference type="NCBI Taxonomy" id="1423813"/>
    <lineage>
        <taxon>Bacteria</taxon>
        <taxon>Bacillati</taxon>
        <taxon>Bacillota</taxon>
        <taxon>Bacilli</taxon>
        <taxon>Lactobacillales</taxon>
        <taxon>Lactobacillaceae</taxon>
        <taxon>Paucilactobacillus</taxon>
    </lineage>
</organism>
<evidence type="ECO:0000313" key="3">
    <source>
        <dbReference type="Proteomes" id="UP000051733"/>
    </source>
</evidence>
<dbReference type="STRING" id="1423813.FC26_GL001671"/>
<gene>
    <name evidence="2" type="ORF">FC26_GL001671</name>
</gene>
<name>A0A0R2AFN9_9LACO</name>
<keyword evidence="3" id="KW-1185">Reference proteome</keyword>
<evidence type="ECO:0000313" key="2">
    <source>
        <dbReference type="EMBL" id="KRM61596.1"/>
    </source>
</evidence>
<accession>A0A0R2AFN9</accession>
<comment type="caution">
    <text evidence="2">The sequence shown here is derived from an EMBL/GenBank/DDBJ whole genome shotgun (WGS) entry which is preliminary data.</text>
</comment>
<keyword evidence="1" id="KW-0472">Membrane</keyword>
<protein>
    <submittedName>
        <fullName evidence="2">Uncharacterized protein</fullName>
    </submittedName>
</protein>
<evidence type="ECO:0000256" key="1">
    <source>
        <dbReference type="SAM" id="Phobius"/>
    </source>
</evidence>
<feature type="transmembrane region" description="Helical" evidence="1">
    <location>
        <begin position="6"/>
        <end position="28"/>
    </location>
</feature>
<sequence length="52" mass="6118">MQDNFSFLFNFIFTTSFIHSIPLVYQQLAHPDITLKMRKSLSAMRLTTTDYS</sequence>
<dbReference type="PATRIC" id="fig|1423813.3.peg.1698"/>
<dbReference type="EMBL" id="AYYY01000025">
    <property type="protein sequence ID" value="KRM61596.1"/>
    <property type="molecule type" value="Genomic_DNA"/>
</dbReference>
<reference evidence="2 3" key="1">
    <citation type="journal article" date="2015" name="Genome Announc.">
        <title>Expanding the biotechnology potential of lactobacilli through comparative genomics of 213 strains and associated genera.</title>
        <authorList>
            <person name="Sun Z."/>
            <person name="Harris H.M."/>
            <person name="McCann A."/>
            <person name="Guo C."/>
            <person name="Argimon S."/>
            <person name="Zhang W."/>
            <person name="Yang X."/>
            <person name="Jeffery I.B."/>
            <person name="Cooney J.C."/>
            <person name="Kagawa T.F."/>
            <person name="Liu W."/>
            <person name="Song Y."/>
            <person name="Salvetti E."/>
            <person name="Wrobel A."/>
            <person name="Rasinkangas P."/>
            <person name="Parkhill J."/>
            <person name="Rea M.C."/>
            <person name="O'Sullivan O."/>
            <person name="Ritari J."/>
            <person name="Douillard F.P."/>
            <person name="Paul Ross R."/>
            <person name="Yang R."/>
            <person name="Briner A.E."/>
            <person name="Felis G.E."/>
            <person name="de Vos W.M."/>
            <person name="Barrangou R."/>
            <person name="Klaenhammer T.R."/>
            <person name="Caufield P.W."/>
            <person name="Cui Y."/>
            <person name="Zhang H."/>
            <person name="O'Toole P.W."/>
        </authorList>
    </citation>
    <scope>NUCLEOTIDE SEQUENCE [LARGE SCALE GENOMIC DNA]</scope>
    <source>
        <strain evidence="2 3">DSM 20634</strain>
    </source>
</reference>
<proteinExistence type="predicted"/>